<organism evidence="3 4">
    <name type="scientific">Tanacetum coccineum</name>
    <dbReference type="NCBI Taxonomy" id="301880"/>
    <lineage>
        <taxon>Eukaryota</taxon>
        <taxon>Viridiplantae</taxon>
        <taxon>Streptophyta</taxon>
        <taxon>Embryophyta</taxon>
        <taxon>Tracheophyta</taxon>
        <taxon>Spermatophyta</taxon>
        <taxon>Magnoliopsida</taxon>
        <taxon>eudicotyledons</taxon>
        <taxon>Gunneridae</taxon>
        <taxon>Pentapetalae</taxon>
        <taxon>asterids</taxon>
        <taxon>campanulids</taxon>
        <taxon>Asterales</taxon>
        <taxon>Asteraceae</taxon>
        <taxon>Asteroideae</taxon>
        <taxon>Anthemideae</taxon>
        <taxon>Anthemidinae</taxon>
        <taxon>Tanacetum</taxon>
    </lineage>
</organism>
<evidence type="ECO:0000313" key="3">
    <source>
        <dbReference type="EMBL" id="GJT85885.1"/>
    </source>
</evidence>
<keyword evidence="4" id="KW-1185">Reference proteome</keyword>
<dbReference type="PANTHER" id="PTHR33223">
    <property type="entry name" value="CCHC-TYPE DOMAIN-CONTAINING PROTEIN"/>
    <property type="match status" value="1"/>
</dbReference>
<accession>A0ABQ5HDY0</accession>
<keyword evidence="3" id="KW-0695">RNA-directed DNA polymerase</keyword>
<reference evidence="3" key="2">
    <citation type="submission" date="2022-01" db="EMBL/GenBank/DDBJ databases">
        <authorList>
            <person name="Yamashiro T."/>
            <person name="Shiraishi A."/>
            <person name="Satake H."/>
            <person name="Nakayama K."/>
        </authorList>
    </citation>
    <scope>NUCLEOTIDE SEQUENCE</scope>
</reference>
<feature type="region of interest" description="Disordered" evidence="1">
    <location>
        <begin position="43"/>
        <end position="181"/>
    </location>
</feature>
<evidence type="ECO:0000313" key="4">
    <source>
        <dbReference type="Proteomes" id="UP001151760"/>
    </source>
</evidence>
<gene>
    <name evidence="3" type="ORF">Tco_1067602</name>
</gene>
<reference evidence="3" key="1">
    <citation type="journal article" date="2022" name="Int. J. Mol. Sci.">
        <title>Draft Genome of Tanacetum Coccineum: Genomic Comparison of Closely Related Tanacetum-Family Plants.</title>
        <authorList>
            <person name="Yamashiro T."/>
            <person name="Shiraishi A."/>
            <person name="Nakayama K."/>
            <person name="Satake H."/>
        </authorList>
    </citation>
    <scope>NUCLEOTIDE SEQUENCE</scope>
</reference>
<keyword evidence="3" id="KW-0808">Transferase</keyword>
<evidence type="ECO:0000256" key="1">
    <source>
        <dbReference type="SAM" id="MobiDB-lite"/>
    </source>
</evidence>
<dbReference type="Proteomes" id="UP001151760">
    <property type="component" value="Unassembled WGS sequence"/>
</dbReference>
<protein>
    <submittedName>
        <fullName evidence="3">Reverse transcriptase domain-containing protein</fullName>
    </submittedName>
</protein>
<sequence>MSDEVLREMCDKNYHQLLPLIAEKMQKEKEQKDRLNAVKARLIYGEESGVKIRNHEESHYSESKTPTARTEPRKRHGGRYSRSPSPHASVFKRLKKNRSPSPQPRPRKEGGVFKRLGRKEPVTSARSDSRRRSPQAQRTDVETRRRQQRQTPSRATSQYSESEDSEGGHWKSKSRRQKSNTYEDDLYQPWTCEERNPFTLRIRHFSLPRTRMPSHVKTYDGSGDPEDHLKLFQSAARTEGWAMPTWCHMFNSTLTGNARVWFDKLPKESIDSYEDLRTAFRENYLQQTKHIKDPVEIHHIKQKDGESTEDFMERYKAEVLDVEGAPECMRISGFMHGITHPGLIKRLYERIPRSVDEMYRMTTSFLQGEVAALSHSRKKASSPWKPSEGGDKPTFKKKL</sequence>
<feature type="domain" description="Retrotransposon gag" evidence="2">
    <location>
        <begin position="249"/>
        <end position="339"/>
    </location>
</feature>
<dbReference type="InterPro" id="IPR005162">
    <property type="entry name" value="Retrotrans_gag_dom"/>
</dbReference>
<comment type="caution">
    <text evidence="3">The sequence shown here is derived from an EMBL/GenBank/DDBJ whole genome shotgun (WGS) entry which is preliminary data.</text>
</comment>
<feature type="compositionally biased region" description="Basic and acidic residues" evidence="1">
    <location>
        <begin position="48"/>
        <end position="62"/>
    </location>
</feature>
<feature type="compositionally biased region" description="Basic and acidic residues" evidence="1">
    <location>
        <begin position="388"/>
        <end position="399"/>
    </location>
</feature>
<dbReference type="GO" id="GO:0003964">
    <property type="term" value="F:RNA-directed DNA polymerase activity"/>
    <property type="evidence" value="ECO:0007669"/>
    <property type="project" value="UniProtKB-KW"/>
</dbReference>
<dbReference type="PANTHER" id="PTHR33223:SF11">
    <property type="entry name" value="ELEMENT PROTEIN, PUTATIVE-RELATED"/>
    <property type="match status" value="1"/>
</dbReference>
<feature type="region of interest" description="Disordered" evidence="1">
    <location>
        <begin position="375"/>
        <end position="399"/>
    </location>
</feature>
<proteinExistence type="predicted"/>
<dbReference type="Pfam" id="PF03732">
    <property type="entry name" value="Retrotrans_gag"/>
    <property type="match status" value="1"/>
</dbReference>
<name>A0ABQ5HDY0_9ASTR</name>
<keyword evidence="3" id="KW-0548">Nucleotidyltransferase</keyword>
<dbReference type="EMBL" id="BQNB010019493">
    <property type="protein sequence ID" value="GJT85885.1"/>
    <property type="molecule type" value="Genomic_DNA"/>
</dbReference>
<evidence type="ECO:0000259" key="2">
    <source>
        <dbReference type="Pfam" id="PF03732"/>
    </source>
</evidence>